<dbReference type="EMBL" id="BAAALM010000012">
    <property type="protein sequence ID" value="GAA1209811.1"/>
    <property type="molecule type" value="Genomic_DNA"/>
</dbReference>
<name>A0ABN1VG10_9PSEU</name>
<dbReference type="Proteomes" id="UP001500467">
    <property type="component" value="Unassembled WGS sequence"/>
</dbReference>
<accession>A0ABN1VG10</accession>
<reference evidence="2 3" key="1">
    <citation type="journal article" date="2019" name="Int. J. Syst. Evol. Microbiol.">
        <title>The Global Catalogue of Microorganisms (GCM) 10K type strain sequencing project: providing services to taxonomists for standard genome sequencing and annotation.</title>
        <authorList>
            <consortium name="The Broad Institute Genomics Platform"/>
            <consortium name="The Broad Institute Genome Sequencing Center for Infectious Disease"/>
            <person name="Wu L."/>
            <person name="Ma J."/>
        </authorList>
    </citation>
    <scope>NUCLEOTIDE SEQUENCE [LARGE SCALE GENOMIC DNA]</scope>
    <source>
        <strain evidence="2 3">JCM 13022</strain>
    </source>
</reference>
<proteinExistence type="predicted"/>
<protein>
    <submittedName>
        <fullName evidence="2">Uncharacterized protein</fullName>
    </submittedName>
</protein>
<organism evidence="2 3">
    <name type="scientific">Prauserella alba</name>
    <dbReference type="NCBI Taxonomy" id="176898"/>
    <lineage>
        <taxon>Bacteria</taxon>
        <taxon>Bacillati</taxon>
        <taxon>Actinomycetota</taxon>
        <taxon>Actinomycetes</taxon>
        <taxon>Pseudonocardiales</taxon>
        <taxon>Pseudonocardiaceae</taxon>
        <taxon>Prauserella</taxon>
    </lineage>
</organism>
<evidence type="ECO:0000256" key="1">
    <source>
        <dbReference type="SAM" id="MobiDB-lite"/>
    </source>
</evidence>
<sequence length="66" mass="7010">MDKPRAAGTIRPSMATPSTANGNVFPADGGCFRYAAIRRNASFSGLQPDAMANTRTGRLLMAHREG</sequence>
<keyword evidence="3" id="KW-1185">Reference proteome</keyword>
<feature type="region of interest" description="Disordered" evidence="1">
    <location>
        <begin position="1"/>
        <end position="22"/>
    </location>
</feature>
<evidence type="ECO:0000313" key="3">
    <source>
        <dbReference type="Proteomes" id="UP001500467"/>
    </source>
</evidence>
<gene>
    <name evidence="2" type="ORF">GCM10009675_32820</name>
</gene>
<comment type="caution">
    <text evidence="2">The sequence shown here is derived from an EMBL/GenBank/DDBJ whole genome shotgun (WGS) entry which is preliminary data.</text>
</comment>
<evidence type="ECO:0000313" key="2">
    <source>
        <dbReference type="EMBL" id="GAA1209811.1"/>
    </source>
</evidence>